<evidence type="ECO:0000313" key="8">
    <source>
        <dbReference type="EMBL" id="HIR92654.1"/>
    </source>
</evidence>
<keyword evidence="2" id="KW-1003">Cell membrane</keyword>
<evidence type="ECO:0000259" key="7">
    <source>
        <dbReference type="Pfam" id="PF02687"/>
    </source>
</evidence>
<evidence type="ECO:0000256" key="2">
    <source>
        <dbReference type="ARBA" id="ARBA00022475"/>
    </source>
</evidence>
<reference evidence="8" key="1">
    <citation type="submission" date="2020-10" db="EMBL/GenBank/DDBJ databases">
        <authorList>
            <person name="Gilroy R."/>
        </authorList>
    </citation>
    <scope>NUCLEOTIDE SEQUENCE</scope>
    <source>
        <strain evidence="8">ChiSxjej1B13-7041</strain>
    </source>
</reference>
<dbReference type="Pfam" id="PF02687">
    <property type="entry name" value="FtsX"/>
    <property type="match status" value="2"/>
</dbReference>
<dbReference type="InterPro" id="IPR038766">
    <property type="entry name" value="Membrane_comp_ABC_pdt"/>
</dbReference>
<feature type="domain" description="ABC3 transporter permease C-terminal" evidence="7">
    <location>
        <begin position="656"/>
        <end position="776"/>
    </location>
</feature>
<feature type="transmembrane region" description="Helical" evidence="6">
    <location>
        <begin position="436"/>
        <end position="454"/>
    </location>
</feature>
<feature type="transmembrane region" description="Helical" evidence="6">
    <location>
        <begin position="268"/>
        <end position="288"/>
    </location>
</feature>
<feature type="transmembrane region" description="Helical" evidence="6">
    <location>
        <begin position="744"/>
        <end position="768"/>
    </location>
</feature>
<dbReference type="PANTHER" id="PTHR30287:SF2">
    <property type="entry name" value="BLL1001 PROTEIN"/>
    <property type="match status" value="1"/>
</dbReference>
<accession>A0A9D1EJD2</accession>
<dbReference type="Proteomes" id="UP000886841">
    <property type="component" value="Unassembled WGS sequence"/>
</dbReference>
<name>A0A9D1EJD2_9FIRM</name>
<evidence type="ECO:0000256" key="4">
    <source>
        <dbReference type="ARBA" id="ARBA00022989"/>
    </source>
</evidence>
<feature type="transmembrane region" description="Helical" evidence="6">
    <location>
        <begin position="700"/>
        <end position="724"/>
    </location>
</feature>
<comment type="subcellular location">
    <subcellularLocation>
        <location evidence="1">Cell membrane</location>
        <topology evidence="1">Multi-pass membrane protein</topology>
    </subcellularLocation>
</comment>
<evidence type="ECO:0000256" key="5">
    <source>
        <dbReference type="ARBA" id="ARBA00023136"/>
    </source>
</evidence>
<evidence type="ECO:0000313" key="9">
    <source>
        <dbReference type="Proteomes" id="UP000886841"/>
    </source>
</evidence>
<keyword evidence="4 6" id="KW-1133">Transmembrane helix</keyword>
<dbReference type="InterPro" id="IPR003838">
    <property type="entry name" value="ABC3_permease_C"/>
</dbReference>
<comment type="caution">
    <text evidence="8">The sequence shown here is derived from an EMBL/GenBank/DDBJ whole genome shotgun (WGS) entry which is preliminary data.</text>
</comment>
<gene>
    <name evidence="8" type="ORF">IAB98_04445</name>
</gene>
<evidence type="ECO:0000256" key="3">
    <source>
        <dbReference type="ARBA" id="ARBA00022692"/>
    </source>
</evidence>
<organism evidence="8 9">
    <name type="scientific">Candidatus Egerieimonas intestinavium</name>
    <dbReference type="NCBI Taxonomy" id="2840777"/>
    <lineage>
        <taxon>Bacteria</taxon>
        <taxon>Bacillati</taxon>
        <taxon>Bacillota</taxon>
        <taxon>Clostridia</taxon>
        <taxon>Lachnospirales</taxon>
        <taxon>Lachnospiraceae</taxon>
        <taxon>Lachnospiraceae incertae sedis</taxon>
        <taxon>Candidatus Egerieimonas</taxon>
    </lineage>
</organism>
<sequence>MEIKTLWKANLKRHAGSVCGVCFLLLLVSASLATVLTVWNNSGRYVRQEMARLGYGDLTAWVSGLPDPGPLSDEIAALEDVQSVGTQQLIFSEYEIGEQESDSEGQLITYDPAQTPYKIFREDLSGYEAGPAEIAPGEIYVSPSMISMFVLTIGDTITFPIARSGVDKTFVVKGYFEDPFMGSSMIGMKGFLICQLDHDEITEMIVNAGNDGLARSGHMLHIFQTEESSLSAAQWNAALNQNTSLPHYVEFTHSQAAISGFMLTLQNVFTAFLLAFAAILAAVSLVVLGHSMGSAIEQDYVNMGILKTMGFTSRKLREIQLLQYLTGIIPGLAGGLLLALPAARVICQMTVATTGLLMPSNLPAGLCLLALAILLLLLVGFLWLKTGRIRRISPIQAIRDGADSPFAVKGGKSLLRQKGLGFWLALRQLLTGRKRYLGAGLVALLLVFFASMIGRVDAWLGSKGEGLMDAFNPADLHIAAQPMGEATIENVEQVIREYTGIADQYMLAMPSVSAQGVDYTANVITQPERFHLLMGRTCENPDQVVLTEFTAADLGVSIGDAITLTGNLGSREFTVSGIYQCANDMGANLGLSREGYNRISAEGENIWCTHYFLEDESLQPEVMKALEDAFGGDVYLHENSWPGLYGILSAMRLLTIFLYVIVLVFVLATTLLTASRLLAAEQKDFGIFKTIGFTGRQLRFSFALRFGIAAFLGSALGTALSAFLTDPLAAALMRMEGISNFSSHPSVSAVLLPGAVVVLAFVLFAYLAAKRINKIPLSVLADE</sequence>
<dbReference type="EMBL" id="DVHU01000039">
    <property type="protein sequence ID" value="HIR92654.1"/>
    <property type="molecule type" value="Genomic_DNA"/>
</dbReference>
<dbReference type="GO" id="GO:0005886">
    <property type="term" value="C:plasma membrane"/>
    <property type="evidence" value="ECO:0007669"/>
    <property type="project" value="UniProtKB-SubCell"/>
</dbReference>
<feature type="transmembrane region" description="Helical" evidence="6">
    <location>
        <begin position="362"/>
        <end position="384"/>
    </location>
</feature>
<dbReference type="AlphaFoldDB" id="A0A9D1EJD2"/>
<feature type="transmembrane region" description="Helical" evidence="6">
    <location>
        <begin position="321"/>
        <end position="342"/>
    </location>
</feature>
<feature type="domain" description="ABC3 transporter permease C-terminal" evidence="7">
    <location>
        <begin position="275"/>
        <end position="394"/>
    </location>
</feature>
<dbReference type="PANTHER" id="PTHR30287">
    <property type="entry name" value="MEMBRANE COMPONENT OF PREDICTED ABC SUPERFAMILY METABOLITE UPTAKE TRANSPORTER"/>
    <property type="match status" value="1"/>
</dbReference>
<keyword evidence="3 6" id="KW-0812">Transmembrane</keyword>
<proteinExistence type="predicted"/>
<evidence type="ECO:0000256" key="1">
    <source>
        <dbReference type="ARBA" id="ARBA00004651"/>
    </source>
</evidence>
<reference evidence="8" key="2">
    <citation type="journal article" date="2021" name="PeerJ">
        <title>Extensive microbial diversity within the chicken gut microbiome revealed by metagenomics and culture.</title>
        <authorList>
            <person name="Gilroy R."/>
            <person name="Ravi A."/>
            <person name="Getino M."/>
            <person name="Pursley I."/>
            <person name="Horton D.L."/>
            <person name="Alikhan N.F."/>
            <person name="Baker D."/>
            <person name="Gharbi K."/>
            <person name="Hall N."/>
            <person name="Watson M."/>
            <person name="Adriaenssens E.M."/>
            <person name="Foster-Nyarko E."/>
            <person name="Jarju S."/>
            <person name="Secka A."/>
            <person name="Antonio M."/>
            <person name="Oren A."/>
            <person name="Chaudhuri R.R."/>
            <person name="La Ragione R."/>
            <person name="Hildebrand F."/>
            <person name="Pallen M.J."/>
        </authorList>
    </citation>
    <scope>NUCLEOTIDE SEQUENCE</scope>
    <source>
        <strain evidence="8">ChiSxjej1B13-7041</strain>
    </source>
</reference>
<keyword evidence="5 6" id="KW-0472">Membrane</keyword>
<evidence type="ECO:0000256" key="6">
    <source>
        <dbReference type="SAM" id="Phobius"/>
    </source>
</evidence>
<feature type="transmembrane region" description="Helical" evidence="6">
    <location>
        <begin position="656"/>
        <end position="679"/>
    </location>
</feature>
<protein>
    <submittedName>
        <fullName evidence="8">FtsX-like permease family protein</fullName>
    </submittedName>
</protein>